<organism evidence="11 12">
    <name type="scientific">Nocardiopsis composta</name>
    <dbReference type="NCBI Taxonomy" id="157465"/>
    <lineage>
        <taxon>Bacteria</taxon>
        <taxon>Bacillati</taxon>
        <taxon>Actinomycetota</taxon>
        <taxon>Actinomycetes</taxon>
        <taxon>Streptosporangiales</taxon>
        <taxon>Nocardiopsidaceae</taxon>
        <taxon>Nocardiopsis</taxon>
    </lineage>
</organism>
<dbReference type="Pfam" id="PF00383">
    <property type="entry name" value="dCMP_cyt_deam_1"/>
    <property type="match status" value="1"/>
</dbReference>
<evidence type="ECO:0000259" key="10">
    <source>
        <dbReference type="PROSITE" id="PS51747"/>
    </source>
</evidence>
<dbReference type="PANTHER" id="PTHR42810">
    <property type="entry name" value="PURINE PERMEASE C1399.01C-RELATED"/>
    <property type="match status" value="1"/>
</dbReference>
<dbReference type="InterPro" id="IPR006042">
    <property type="entry name" value="Xan_ur_permease"/>
</dbReference>
<evidence type="ECO:0000256" key="4">
    <source>
        <dbReference type="ARBA" id="ARBA00022475"/>
    </source>
</evidence>
<comment type="subcellular location">
    <subcellularLocation>
        <location evidence="1">Cell membrane</location>
        <topology evidence="1">Multi-pass membrane protein</topology>
    </subcellularLocation>
</comment>
<sequence length="638" mass="65578">MPVPRLRRPRGTAAATGPVDQRLPIGRSATLGLQHVLVMYAGVVAVPLILAETLGLDRSQTVALVNANLIVGGVGTLIQALGLWRFGARFPIVQGASFIGLAPALLIGEQYGLPSVFGAVIAAGALTVVLAPVFSRLLRFFPPVVIGSLVTIVGISLMPAAAGWLGGGEGSGDFGAPTDLLLGLLTVVATIAVHVLGRGLWSSLSVLVGLAVGTSAAFLTGTTDFGSVSEAAWVGLAAPLSFGAPRFEIVPILMMSLAMLVILAETTGNMLAIGHIVGVRVDRRRLADAFRADGLASMLGGLYNGFPLNAFSQNTGLLAMTKVRSRFVVAAGGLIMIAFGLLPKAGAVVSAIPPAVLGGGAIVMFGMTTAAGVQELARVRYAGTNNALVVAVSLSVGVLPMASPELFGRVQGPLGLVLESGIFLGAITAVLLNALLDRPAREADRDGADPAASAPSPPADGGRDDERKHVTDTATPGTGTPSTQDIELLRRAFALAGEARERGRHPFGALVAAADGTVIAARGNNSMPPEGDPTQHAELCAAAAAARSVPLERLAGATLYSSAEPCAMCTGALYWTGIGRLVYGLSERRLLELTGDAAENPTFDLPCREVLARGQRKVEVLGPLLEDEAALAHRGFWR</sequence>
<dbReference type="Gene3D" id="3.40.140.10">
    <property type="entry name" value="Cytidine Deaminase, domain 2"/>
    <property type="match status" value="1"/>
</dbReference>
<feature type="compositionally biased region" description="Basic and acidic residues" evidence="8">
    <location>
        <begin position="461"/>
        <end position="471"/>
    </location>
</feature>
<evidence type="ECO:0000256" key="8">
    <source>
        <dbReference type="SAM" id="MobiDB-lite"/>
    </source>
</evidence>
<dbReference type="InterPro" id="IPR017588">
    <property type="entry name" value="UacT-like"/>
</dbReference>
<feature type="transmembrane region" description="Helical" evidence="9">
    <location>
        <begin position="327"/>
        <end position="345"/>
    </location>
</feature>
<comment type="caution">
    <text evidence="11">The sequence shown here is derived from an EMBL/GenBank/DDBJ whole genome shotgun (WGS) entry which is preliminary data.</text>
</comment>
<keyword evidence="6 9" id="KW-1133">Transmembrane helix</keyword>
<keyword evidence="12" id="KW-1185">Reference proteome</keyword>
<proteinExistence type="inferred from homology"/>
<feature type="transmembrane region" description="Helical" evidence="9">
    <location>
        <begin position="140"/>
        <end position="162"/>
    </location>
</feature>
<keyword evidence="4" id="KW-1003">Cell membrane</keyword>
<dbReference type="NCBIfam" id="TIGR00801">
    <property type="entry name" value="ncs2"/>
    <property type="match status" value="1"/>
</dbReference>
<gene>
    <name evidence="11" type="ORF">HDA36_001145</name>
</gene>
<evidence type="ECO:0000256" key="7">
    <source>
        <dbReference type="ARBA" id="ARBA00023136"/>
    </source>
</evidence>
<dbReference type="GO" id="GO:0003824">
    <property type="term" value="F:catalytic activity"/>
    <property type="evidence" value="ECO:0007669"/>
    <property type="project" value="InterPro"/>
</dbReference>
<feature type="transmembrane region" description="Helical" evidence="9">
    <location>
        <begin position="249"/>
        <end position="277"/>
    </location>
</feature>
<comment type="similarity">
    <text evidence="2">Belongs to the nucleobase:cation symporter-2 (NCS2) (TC 2.A.40) family.</text>
</comment>
<dbReference type="PANTHER" id="PTHR42810:SF4">
    <property type="entry name" value="URIC ACID TRANSPORTER UACT"/>
    <property type="match status" value="1"/>
</dbReference>
<keyword evidence="7 9" id="KW-0472">Membrane</keyword>
<evidence type="ECO:0000256" key="6">
    <source>
        <dbReference type="ARBA" id="ARBA00022989"/>
    </source>
</evidence>
<feature type="transmembrane region" description="Helical" evidence="9">
    <location>
        <begin position="113"/>
        <end position="133"/>
    </location>
</feature>
<dbReference type="CDD" id="cd01285">
    <property type="entry name" value="nucleoside_deaminase"/>
    <property type="match status" value="1"/>
</dbReference>
<dbReference type="Pfam" id="PF00860">
    <property type="entry name" value="Xan_ur_permease"/>
    <property type="match status" value="1"/>
</dbReference>
<dbReference type="InterPro" id="IPR002125">
    <property type="entry name" value="CMP_dCMP_dom"/>
</dbReference>
<dbReference type="EMBL" id="JACHDB010000001">
    <property type="protein sequence ID" value="MBB5431061.1"/>
    <property type="molecule type" value="Genomic_DNA"/>
</dbReference>
<protein>
    <submittedName>
        <fullName evidence="11">NCS2 family nucleobase:cation symporter-2</fullName>
    </submittedName>
</protein>
<feature type="transmembrane region" description="Helical" evidence="9">
    <location>
        <begin position="31"/>
        <end position="50"/>
    </location>
</feature>
<dbReference type="InterPro" id="IPR006043">
    <property type="entry name" value="NCS2"/>
</dbReference>
<keyword evidence="5 9" id="KW-0812">Transmembrane</keyword>
<dbReference type="NCBIfam" id="TIGR03173">
    <property type="entry name" value="pbuX"/>
    <property type="match status" value="1"/>
</dbReference>
<keyword evidence="3" id="KW-0813">Transport</keyword>
<feature type="transmembrane region" description="Helical" evidence="9">
    <location>
        <begin position="414"/>
        <end position="436"/>
    </location>
</feature>
<evidence type="ECO:0000256" key="1">
    <source>
        <dbReference type="ARBA" id="ARBA00004651"/>
    </source>
</evidence>
<dbReference type="NCBIfam" id="NF037981">
    <property type="entry name" value="NCS2_1"/>
    <property type="match status" value="1"/>
</dbReference>
<feature type="transmembrane region" description="Helical" evidence="9">
    <location>
        <begin position="200"/>
        <end position="219"/>
    </location>
</feature>
<name>A0A7W8QK91_9ACTN</name>
<dbReference type="InterPro" id="IPR016193">
    <property type="entry name" value="Cytidine_deaminase-like"/>
</dbReference>
<feature type="region of interest" description="Disordered" evidence="8">
    <location>
        <begin position="442"/>
        <end position="483"/>
    </location>
</feature>
<feature type="transmembrane region" description="Helical" evidence="9">
    <location>
        <begin position="62"/>
        <end position="83"/>
    </location>
</feature>
<feature type="transmembrane region" description="Helical" evidence="9">
    <location>
        <begin position="351"/>
        <end position="373"/>
    </location>
</feature>
<evidence type="ECO:0000313" key="11">
    <source>
        <dbReference type="EMBL" id="MBB5431061.1"/>
    </source>
</evidence>
<dbReference type="RefSeq" id="WP_184389958.1">
    <property type="nucleotide sequence ID" value="NZ_BAAAJD010000158.1"/>
</dbReference>
<dbReference type="PROSITE" id="PS51747">
    <property type="entry name" value="CYT_DCMP_DEAMINASES_2"/>
    <property type="match status" value="1"/>
</dbReference>
<feature type="transmembrane region" description="Helical" evidence="9">
    <location>
        <begin position="385"/>
        <end position="402"/>
    </location>
</feature>
<evidence type="ECO:0000256" key="3">
    <source>
        <dbReference type="ARBA" id="ARBA00022448"/>
    </source>
</evidence>
<feature type="transmembrane region" description="Helical" evidence="9">
    <location>
        <begin position="90"/>
        <end position="107"/>
    </location>
</feature>
<reference evidence="11 12" key="1">
    <citation type="submission" date="2020-08" db="EMBL/GenBank/DDBJ databases">
        <title>Sequencing the genomes of 1000 actinobacteria strains.</title>
        <authorList>
            <person name="Klenk H.-P."/>
        </authorList>
    </citation>
    <scope>NUCLEOTIDE SEQUENCE [LARGE SCALE GENOMIC DNA]</scope>
    <source>
        <strain evidence="11 12">DSM 44551</strain>
    </source>
</reference>
<dbReference type="SUPFAM" id="SSF53927">
    <property type="entry name" value="Cytidine deaminase-like"/>
    <property type="match status" value="1"/>
</dbReference>
<evidence type="ECO:0000256" key="9">
    <source>
        <dbReference type="SAM" id="Phobius"/>
    </source>
</evidence>
<evidence type="ECO:0000256" key="2">
    <source>
        <dbReference type="ARBA" id="ARBA00008821"/>
    </source>
</evidence>
<dbReference type="GO" id="GO:0005886">
    <property type="term" value="C:plasma membrane"/>
    <property type="evidence" value="ECO:0007669"/>
    <property type="project" value="UniProtKB-SubCell"/>
</dbReference>
<feature type="compositionally biased region" description="Polar residues" evidence="8">
    <location>
        <begin position="472"/>
        <end position="483"/>
    </location>
</feature>
<feature type="domain" description="CMP/dCMP-type deaminase" evidence="10">
    <location>
        <begin position="483"/>
        <end position="597"/>
    </location>
</feature>
<dbReference type="GO" id="GO:0042907">
    <property type="term" value="F:xanthine transmembrane transporter activity"/>
    <property type="evidence" value="ECO:0007669"/>
    <property type="project" value="TreeGrafter"/>
</dbReference>
<dbReference type="AlphaFoldDB" id="A0A7W8QK91"/>
<evidence type="ECO:0000313" key="12">
    <source>
        <dbReference type="Proteomes" id="UP000572635"/>
    </source>
</evidence>
<evidence type="ECO:0000256" key="5">
    <source>
        <dbReference type="ARBA" id="ARBA00022692"/>
    </source>
</evidence>
<accession>A0A7W8QK91</accession>
<dbReference type="Proteomes" id="UP000572635">
    <property type="component" value="Unassembled WGS sequence"/>
</dbReference>
<feature type="transmembrane region" description="Helical" evidence="9">
    <location>
        <begin position="174"/>
        <end position="193"/>
    </location>
</feature>